<evidence type="ECO:0000256" key="4">
    <source>
        <dbReference type="ARBA" id="ARBA00022519"/>
    </source>
</evidence>
<dbReference type="PANTHER" id="PTHR30024">
    <property type="entry name" value="ALIPHATIC SULFONATES-BINDING PROTEIN-RELATED"/>
    <property type="match status" value="1"/>
</dbReference>
<keyword evidence="6" id="KW-0472">Membrane</keyword>
<organism evidence="7 8">
    <name type="scientific">Pseudomonas benzenivorans</name>
    <dbReference type="NCBI Taxonomy" id="556533"/>
    <lineage>
        <taxon>Bacteria</taxon>
        <taxon>Pseudomonadati</taxon>
        <taxon>Pseudomonadota</taxon>
        <taxon>Gammaproteobacteria</taxon>
        <taxon>Pseudomonadales</taxon>
        <taxon>Pseudomonadaceae</taxon>
        <taxon>Pseudomonas</taxon>
    </lineage>
</organism>
<keyword evidence="5" id="KW-0732">Signal</keyword>
<dbReference type="InterPro" id="IPR044527">
    <property type="entry name" value="NrtA/CpmA_ABC-bd_dom"/>
</dbReference>
<protein>
    <submittedName>
        <fullName evidence="7">ABC transporter substrate-binding protein</fullName>
    </submittedName>
</protein>
<comment type="subcellular location">
    <subcellularLocation>
        <location evidence="1">Endomembrane system</location>
    </subcellularLocation>
</comment>
<keyword evidence="4" id="KW-0997">Cell inner membrane</keyword>
<keyword evidence="8" id="KW-1185">Reference proteome</keyword>
<reference evidence="7" key="1">
    <citation type="submission" date="2021-04" db="EMBL/GenBank/DDBJ databases">
        <title>Oceanospirillales bacteria with DddD are important DMSP degraders in coastal seawater.</title>
        <authorList>
            <person name="Liu J."/>
        </authorList>
    </citation>
    <scope>NUCLEOTIDE SEQUENCE</scope>
    <source>
        <strain evidence="7">D13-4</strain>
    </source>
</reference>
<proteinExistence type="predicted"/>
<dbReference type="Proteomes" id="UP001059672">
    <property type="component" value="Chromosome"/>
</dbReference>
<evidence type="ECO:0000256" key="2">
    <source>
        <dbReference type="ARBA" id="ARBA00022448"/>
    </source>
</evidence>
<dbReference type="PANTHER" id="PTHR30024:SF7">
    <property type="entry name" value="NITRATE_NITRITE BINDING PROTEIN NRTA"/>
    <property type="match status" value="1"/>
</dbReference>
<dbReference type="CDD" id="cd13553">
    <property type="entry name" value="PBP2_NrtA_CpmA_like"/>
    <property type="match status" value="1"/>
</dbReference>
<name>A0ABY5H5V7_9PSED</name>
<keyword evidence="3" id="KW-1003">Cell membrane</keyword>
<dbReference type="RefSeq" id="WP_255838202.1">
    <property type="nucleotide sequence ID" value="NZ_CP073346.1"/>
</dbReference>
<dbReference type="Gene3D" id="3.40.190.10">
    <property type="entry name" value="Periplasmic binding protein-like II"/>
    <property type="match status" value="2"/>
</dbReference>
<evidence type="ECO:0000313" key="7">
    <source>
        <dbReference type="EMBL" id="UTW07615.1"/>
    </source>
</evidence>
<accession>A0ABY5H5V7</accession>
<dbReference type="SUPFAM" id="SSF53850">
    <property type="entry name" value="Periplasmic binding protein-like II"/>
    <property type="match status" value="1"/>
</dbReference>
<dbReference type="Pfam" id="PF13379">
    <property type="entry name" value="NMT1_2"/>
    <property type="match status" value="1"/>
</dbReference>
<gene>
    <name evidence="7" type="ORF">KDW96_21195</name>
</gene>
<dbReference type="EMBL" id="CP073346">
    <property type="protein sequence ID" value="UTW07615.1"/>
    <property type="molecule type" value="Genomic_DNA"/>
</dbReference>
<sequence>MSEHAVPRDDALAWVNGSDAPEKSALNLGFMALTDSASLIVAATQGFAQPYGLTLNLQRQASWATLRDKLLSGELHAAQGLYGLLYAVHLGIGGTPPVDMAVLMGLSQNGQSINLSQPLQAAGVTHPEALRARVHGKGAKLTLAQTFPTGTHALWLYYWLASQGIHPLEDVRTLVVPPSQMVAHLRAGRIDGFCAGEPWGAQAIAERKGFTLATSQSIWADHPEKVLGCTQAFVDAYPNTARALVMAVLEASRFIDQSDDNRRSTAQLISAREYLDAPLNAIQPRLLGQYEDGNGHAWLDAHRLRFFDGGQVNMPYLSDGLWFMTQFRRWGLLREDPDYFEVARQVQQLKLYQEAAAALAIVVPASPLRSATLLDGKVWDGSDPAGYARSFALHALADASLTSAL</sequence>
<evidence type="ECO:0000256" key="1">
    <source>
        <dbReference type="ARBA" id="ARBA00004308"/>
    </source>
</evidence>
<evidence type="ECO:0000256" key="5">
    <source>
        <dbReference type="ARBA" id="ARBA00022729"/>
    </source>
</evidence>
<evidence type="ECO:0000256" key="6">
    <source>
        <dbReference type="ARBA" id="ARBA00023136"/>
    </source>
</evidence>
<evidence type="ECO:0000256" key="3">
    <source>
        <dbReference type="ARBA" id="ARBA00022475"/>
    </source>
</evidence>
<keyword evidence="2" id="KW-0813">Transport</keyword>
<evidence type="ECO:0000313" key="8">
    <source>
        <dbReference type="Proteomes" id="UP001059672"/>
    </source>
</evidence>